<accession>A0A344L059</accession>
<name>A0A344L059_9PSEU</name>
<sequence length="170" mass="19855">MARFDNRPTGLLRTAFRAPVWLYRLRLGWLLGHRFVYLAHRGRRSGLRRETVLEVVDLGTAEVFVVSGYGERADWYRNLLAAPPLEIRLGGHRYRQPPQRFLTRDQIVELLTRYRRQHPRTWRRLASALGLPTDGQLDDAAERLRSVAFTIRAPTRSITRPGGWLRSRMP</sequence>
<dbReference type="EMBL" id="CP015163">
    <property type="protein sequence ID" value="AXB41433.1"/>
    <property type="molecule type" value="Genomic_DNA"/>
</dbReference>
<dbReference type="NCBIfam" id="TIGR00026">
    <property type="entry name" value="hi_GC_TIGR00026"/>
    <property type="match status" value="1"/>
</dbReference>
<dbReference type="Pfam" id="PF04075">
    <property type="entry name" value="F420H2_quin_red"/>
    <property type="match status" value="1"/>
</dbReference>
<gene>
    <name evidence="1" type="ORF">A4R43_01920</name>
</gene>
<dbReference type="OrthoDB" id="163266at2"/>
<evidence type="ECO:0000313" key="2">
    <source>
        <dbReference type="Proteomes" id="UP000250434"/>
    </source>
</evidence>
<dbReference type="KEGG" id="aab:A4R43_01920"/>
<dbReference type="Gene3D" id="2.30.110.10">
    <property type="entry name" value="Electron Transport, Fmn-binding Protein, Chain A"/>
    <property type="match status" value="1"/>
</dbReference>
<proteinExistence type="predicted"/>
<dbReference type="Proteomes" id="UP000250434">
    <property type="component" value="Chromosome"/>
</dbReference>
<dbReference type="GO" id="GO:0016491">
    <property type="term" value="F:oxidoreductase activity"/>
    <property type="evidence" value="ECO:0007669"/>
    <property type="project" value="InterPro"/>
</dbReference>
<dbReference type="RefSeq" id="WP_113690689.1">
    <property type="nucleotide sequence ID" value="NZ_CP015163.1"/>
</dbReference>
<dbReference type="AlphaFoldDB" id="A0A344L059"/>
<dbReference type="InterPro" id="IPR012349">
    <property type="entry name" value="Split_barrel_FMN-bd"/>
</dbReference>
<organism evidence="1 2">
    <name type="scientific">Amycolatopsis albispora</name>
    <dbReference type="NCBI Taxonomy" id="1804986"/>
    <lineage>
        <taxon>Bacteria</taxon>
        <taxon>Bacillati</taxon>
        <taxon>Actinomycetota</taxon>
        <taxon>Actinomycetes</taxon>
        <taxon>Pseudonocardiales</taxon>
        <taxon>Pseudonocardiaceae</taxon>
        <taxon>Amycolatopsis</taxon>
    </lineage>
</organism>
<evidence type="ECO:0000313" key="1">
    <source>
        <dbReference type="EMBL" id="AXB41433.1"/>
    </source>
</evidence>
<reference evidence="1 2" key="1">
    <citation type="submission" date="2016-04" db="EMBL/GenBank/DDBJ databases">
        <title>Complete genome sequence and analysis of deep-sea sediment isolate, Amycolatopsis sp. WP1.</title>
        <authorList>
            <person name="Wang H."/>
            <person name="Chen S."/>
            <person name="Wu Q."/>
        </authorList>
    </citation>
    <scope>NUCLEOTIDE SEQUENCE [LARGE SCALE GENOMIC DNA]</scope>
    <source>
        <strain evidence="1 2">WP1</strain>
    </source>
</reference>
<keyword evidence="2" id="KW-1185">Reference proteome</keyword>
<dbReference type="InterPro" id="IPR004378">
    <property type="entry name" value="F420H2_quin_Rdtase"/>
</dbReference>
<evidence type="ECO:0008006" key="3">
    <source>
        <dbReference type="Google" id="ProtNLM"/>
    </source>
</evidence>
<protein>
    <recommendedName>
        <fullName evidence="3">Nitroreductase</fullName>
    </recommendedName>
</protein>